<evidence type="ECO:0000313" key="2">
    <source>
        <dbReference type="EMBL" id="OGL42943.1"/>
    </source>
</evidence>
<dbReference type="Proteomes" id="UP000178526">
    <property type="component" value="Unassembled WGS sequence"/>
</dbReference>
<dbReference type="Pfam" id="PF13487">
    <property type="entry name" value="HD_5"/>
    <property type="match status" value="1"/>
</dbReference>
<dbReference type="AlphaFoldDB" id="A0A1F7RN41"/>
<dbReference type="InterPro" id="IPR003607">
    <property type="entry name" value="HD/PDEase_dom"/>
</dbReference>
<dbReference type="EMBL" id="MGDB01000018">
    <property type="protein sequence ID" value="OGL42943.1"/>
    <property type="molecule type" value="Genomic_DNA"/>
</dbReference>
<dbReference type="SUPFAM" id="SSF109604">
    <property type="entry name" value="HD-domain/PDEase-like"/>
    <property type="match status" value="2"/>
</dbReference>
<name>A0A1F7RN41_9BACT</name>
<organism evidence="2 3">
    <name type="scientific">Candidatus Schekmanbacteria bacterium GWA2_38_11</name>
    <dbReference type="NCBI Taxonomy" id="1817876"/>
    <lineage>
        <taxon>Bacteria</taxon>
        <taxon>Candidatus Schekmaniibacteriota</taxon>
    </lineage>
</organism>
<protein>
    <submittedName>
        <fullName evidence="2">C-di-GMP phosphodiesterase</fullName>
    </submittedName>
</protein>
<dbReference type="CDD" id="cd00077">
    <property type="entry name" value="HDc"/>
    <property type="match status" value="2"/>
</dbReference>
<dbReference type="Pfam" id="PF01966">
    <property type="entry name" value="HD"/>
    <property type="match status" value="1"/>
</dbReference>
<feature type="domain" description="HD-GYP" evidence="1">
    <location>
        <begin position="209"/>
        <end position="405"/>
    </location>
</feature>
<dbReference type="SMART" id="SM00471">
    <property type="entry name" value="HDc"/>
    <property type="match status" value="2"/>
</dbReference>
<sequence>MQRKISVNFGNLLLSLSEIMDLASPILVQHQQRTAFIAWEIGKVAGLKNDVLEKIFIAALMHDVGAISVEEKVAIHNFEENDLEFHCIRGEVLTQKVPQFKNVSKIIRYHHKEWQTWDEPIGTPHVLASQIVLLADYIERLIDRNKYILHYNQEIIDKVLPLAGKIVHPHIIDYFVETSKREEFWLDLVSSRLYPHLLRHGPYWNVEIDFDEISEIAEVIRNIIDFRSRFTAAHSSRVAACSEILSRMFGLTEHEVKLMKLAGDFHDIGKLIVPNSILEKPDKLTKEEFAVMRCHTYYTYHVISTIGGIQHIAEWAAYHHEKMDGSGYPFHCKADEISTCSRILTVADMFVAMAEDRPYREGMKKEEIIKIITDSVSNNKLDKRIVDLLFGNYDEIISYVKEKQSLTDEFYRSKFAVIGKG</sequence>
<accession>A0A1F7RN41</accession>
<comment type="caution">
    <text evidence="2">The sequence shown here is derived from an EMBL/GenBank/DDBJ whole genome shotgun (WGS) entry which is preliminary data.</text>
</comment>
<gene>
    <name evidence="2" type="ORF">A2042_03260</name>
</gene>
<dbReference type="Gene3D" id="1.10.3210.10">
    <property type="entry name" value="Hypothetical protein af1432"/>
    <property type="match status" value="2"/>
</dbReference>
<evidence type="ECO:0000259" key="1">
    <source>
        <dbReference type="PROSITE" id="PS51832"/>
    </source>
</evidence>
<dbReference type="PANTHER" id="PTHR43155:SF1">
    <property type="entry name" value="3'3'-CGAMP-SPECIFIC PHOSPHODIESTERASE 1"/>
    <property type="match status" value="1"/>
</dbReference>
<dbReference type="InterPro" id="IPR006674">
    <property type="entry name" value="HD_domain"/>
</dbReference>
<dbReference type="PANTHER" id="PTHR43155">
    <property type="entry name" value="CYCLIC DI-GMP PHOSPHODIESTERASE PA4108-RELATED"/>
    <property type="match status" value="1"/>
</dbReference>
<dbReference type="PROSITE" id="PS51832">
    <property type="entry name" value="HD_GYP"/>
    <property type="match status" value="1"/>
</dbReference>
<dbReference type="InterPro" id="IPR037522">
    <property type="entry name" value="HD_GYP_dom"/>
</dbReference>
<proteinExistence type="predicted"/>
<evidence type="ECO:0000313" key="3">
    <source>
        <dbReference type="Proteomes" id="UP000178526"/>
    </source>
</evidence>
<reference evidence="2 3" key="1">
    <citation type="journal article" date="2016" name="Nat. Commun.">
        <title>Thousands of microbial genomes shed light on interconnected biogeochemical processes in an aquifer system.</title>
        <authorList>
            <person name="Anantharaman K."/>
            <person name="Brown C.T."/>
            <person name="Hug L.A."/>
            <person name="Sharon I."/>
            <person name="Castelle C.J."/>
            <person name="Probst A.J."/>
            <person name="Thomas B.C."/>
            <person name="Singh A."/>
            <person name="Wilkins M.J."/>
            <person name="Karaoz U."/>
            <person name="Brodie E.L."/>
            <person name="Williams K.H."/>
            <person name="Hubbard S.S."/>
            <person name="Banfield J.F."/>
        </authorList>
    </citation>
    <scope>NUCLEOTIDE SEQUENCE [LARGE SCALE GENOMIC DNA]</scope>
</reference>